<dbReference type="Pfam" id="PF04548">
    <property type="entry name" value="AIG1"/>
    <property type="match status" value="1"/>
</dbReference>
<name>A0ABR3NIU5_9TELE</name>
<protein>
    <recommendedName>
        <fullName evidence="4">AIG1-type G domain-containing protein</fullName>
    </recommendedName>
</protein>
<keyword evidence="2" id="KW-0547">Nucleotide-binding</keyword>
<feature type="domain" description="AIG1-type G" evidence="4">
    <location>
        <begin position="4"/>
        <end position="98"/>
    </location>
</feature>
<dbReference type="Gene3D" id="3.40.50.300">
    <property type="entry name" value="P-loop containing nucleotide triphosphate hydrolases"/>
    <property type="match status" value="1"/>
</dbReference>
<dbReference type="InterPro" id="IPR045058">
    <property type="entry name" value="GIMA/IAN/Toc"/>
</dbReference>
<evidence type="ECO:0000259" key="4">
    <source>
        <dbReference type="Pfam" id="PF04548"/>
    </source>
</evidence>
<dbReference type="PANTHER" id="PTHR10903:SF188">
    <property type="entry name" value="GTPASE IMAP FAMILY MEMBER 2-LIKE-RELATED"/>
    <property type="match status" value="1"/>
</dbReference>
<comment type="caution">
    <text evidence="5">The sequence shown here is derived from an EMBL/GenBank/DDBJ whole genome shotgun (WGS) entry which is preliminary data.</text>
</comment>
<accession>A0ABR3NIU5</accession>
<dbReference type="PANTHER" id="PTHR10903">
    <property type="entry name" value="GTPASE, IMAP FAMILY MEMBER-RELATED"/>
    <property type="match status" value="1"/>
</dbReference>
<gene>
    <name evidence="5" type="ORF">QQF64_023584</name>
</gene>
<reference evidence="5 6" key="1">
    <citation type="submission" date="2023-09" db="EMBL/GenBank/DDBJ databases">
        <authorList>
            <person name="Wang M."/>
        </authorList>
    </citation>
    <scope>NUCLEOTIDE SEQUENCE [LARGE SCALE GENOMIC DNA]</scope>
    <source>
        <strain evidence="5">GT-2023</strain>
        <tissue evidence="5">Liver</tissue>
    </source>
</reference>
<proteinExistence type="inferred from homology"/>
<evidence type="ECO:0000256" key="3">
    <source>
        <dbReference type="ARBA" id="ARBA00023134"/>
    </source>
</evidence>
<keyword evidence="6" id="KW-1185">Reference proteome</keyword>
<keyword evidence="3" id="KW-0342">GTP-binding</keyword>
<dbReference type="InterPro" id="IPR006703">
    <property type="entry name" value="G_AIG1"/>
</dbReference>
<dbReference type="SUPFAM" id="SSF52540">
    <property type="entry name" value="P-loop containing nucleoside triphosphate hydrolases"/>
    <property type="match status" value="1"/>
</dbReference>
<dbReference type="InterPro" id="IPR027417">
    <property type="entry name" value="P-loop_NTPase"/>
</dbReference>
<evidence type="ECO:0000256" key="2">
    <source>
        <dbReference type="ARBA" id="ARBA00022741"/>
    </source>
</evidence>
<dbReference type="Proteomes" id="UP001558613">
    <property type="component" value="Unassembled WGS sequence"/>
</dbReference>
<dbReference type="EMBL" id="JAYMGO010000003">
    <property type="protein sequence ID" value="KAL1276911.1"/>
    <property type="molecule type" value="Genomic_DNA"/>
</dbReference>
<evidence type="ECO:0000313" key="5">
    <source>
        <dbReference type="EMBL" id="KAL1276911.1"/>
    </source>
</evidence>
<evidence type="ECO:0000256" key="1">
    <source>
        <dbReference type="ARBA" id="ARBA00008535"/>
    </source>
</evidence>
<comment type="similarity">
    <text evidence="1">Belongs to the TRAFAC class TrmE-Era-EngA-EngB-Septin-like GTPase superfamily. AIG1/Toc34/Toc159-like paraseptin GTPase family. IAN subfamily.</text>
</comment>
<organism evidence="5 6">
    <name type="scientific">Cirrhinus molitorella</name>
    <name type="common">mud carp</name>
    <dbReference type="NCBI Taxonomy" id="172907"/>
    <lineage>
        <taxon>Eukaryota</taxon>
        <taxon>Metazoa</taxon>
        <taxon>Chordata</taxon>
        <taxon>Craniata</taxon>
        <taxon>Vertebrata</taxon>
        <taxon>Euteleostomi</taxon>
        <taxon>Actinopterygii</taxon>
        <taxon>Neopterygii</taxon>
        <taxon>Teleostei</taxon>
        <taxon>Ostariophysi</taxon>
        <taxon>Cypriniformes</taxon>
        <taxon>Cyprinidae</taxon>
        <taxon>Labeoninae</taxon>
        <taxon>Labeonini</taxon>
        <taxon>Cirrhinus</taxon>
    </lineage>
</organism>
<evidence type="ECO:0000313" key="6">
    <source>
        <dbReference type="Proteomes" id="UP001558613"/>
    </source>
</evidence>
<sequence length="101" mass="11933">MKSDIQMTEERLKAEIAKCLEMSAPGPHVFLLFIRLDQRYTDEEKNTIKWVQQNFGEEASRYVFTLFTHADYLKSKTLKDHIEENEDLRQFVISCAGKFIQ</sequence>